<dbReference type="EMBL" id="AFCE01000148">
    <property type="protein sequence ID" value="EGL82453.1"/>
    <property type="molecule type" value="Genomic_DNA"/>
</dbReference>
<reference evidence="2 4" key="2">
    <citation type="journal article" date="2020" name="Extremophiles">
        <title>Genomic analysis of Caldalkalibacillus thermarum TA2.A1 reveals aerobic alkaliphilic metabolism and evolutionary hallmarks linking alkaliphilic bacteria and plant life.</title>
        <authorList>
            <person name="de Jong S.I."/>
            <person name="van den Broek M.A."/>
            <person name="Merkel A.Y."/>
            <person name="de la Torre Cortes P."/>
            <person name="Kalamorz F."/>
            <person name="Cook G.M."/>
            <person name="van Loosdrecht M.C.M."/>
            <person name="McMillan D.G.G."/>
        </authorList>
    </citation>
    <scope>NUCLEOTIDE SEQUENCE [LARGE SCALE GENOMIC DNA]</scope>
    <source>
        <strain evidence="2 4">TA2.A1</strain>
    </source>
</reference>
<evidence type="ECO:0000313" key="2">
    <source>
        <dbReference type="EMBL" id="QZT33195.1"/>
    </source>
</evidence>
<organism evidence="1 3">
    <name type="scientific">Caldalkalibacillus thermarum (strain TA2.A1)</name>
    <dbReference type="NCBI Taxonomy" id="986075"/>
    <lineage>
        <taxon>Bacteria</taxon>
        <taxon>Bacillati</taxon>
        <taxon>Bacillota</taxon>
        <taxon>Bacilli</taxon>
        <taxon>Bacillales</taxon>
        <taxon>Bacillaceae</taxon>
        <taxon>Caldalkalibacillus</taxon>
    </lineage>
</organism>
<dbReference type="RefSeq" id="WP_007505200.1">
    <property type="nucleotide sequence ID" value="NZ_AFCE01000148.1"/>
</dbReference>
<evidence type="ECO:0000313" key="4">
    <source>
        <dbReference type="Proteomes" id="UP000825179"/>
    </source>
</evidence>
<dbReference type="Proteomes" id="UP000825179">
    <property type="component" value="Chromosome"/>
</dbReference>
<evidence type="ECO:0000313" key="3">
    <source>
        <dbReference type="Proteomes" id="UP000010716"/>
    </source>
</evidence>
<evidence type="ECO:0000313" key="1">
    <source>
        <dbReference type="EMBL" id="EGL82453.1"/>
    </source>
</evidence>
<evidence type="ECO:0008006" key="5">
    <source>
        <dbReference type="Google" id="ProtNLM"/>
    </source>
</evidence>
<dbReference type="Proteomes" id="UP000010716">
    <property type="component" value="Unassembled WGS sequence"/>
</dbReference>
<dbReference type="KEGG" id="cthu:HUR95_12935"/>
<reference evidence="1 3" key="1">
    <citation type="journal article" date="2011" name="J. Bacteriol.">
        <title>Draft genome sequence of the thermoalkaliphilic Caldalkalibacillus thermarum strain TA2.A1.</title>
        <authorList>
            <person name="Kalamorz F."/>
            <person name="Keis S."/>
            <person name="McMillan D.G."/>
            <person name="Olsson K."/>
            <person name="Stanton J.A."/>
            <person name="Stockwell P."/>
            <person name="Black M.A."/>
            <person name="Klingeman D.M."/>
            <person name="Land M.L."/>
            <person name="Han C.S."/>
            <person name="Martin S.L."/>
            <person name="Becher S.A."/>
            <person name="Peddie C.J."/>
            <person name="Morgan H.W."/>
            <person name="Matthies D."/>
            <person name="Preiss L."/>
            <person name="Meier T."/>
            <person name="Brown S.D."/>
            <person name="Cook G.M."/>
        </authorList>
    </citation>
    <scope>NUCLEOTIDE SEQUENCE [LARGE SCALE GENOMIC DNA]</scope>
    <source>
        <strain evidence="1 3">TA2.A1</strain>
    </source>
</reference>
<protein>
    <recommendedName>
        <fullName evidence="5">DUF2158 domain-containing protein</fullName>
    </recommendedName>
</protein>
<reference evidence="2" key="3">
    <citation type="submission" date="2021-08" db="EMBL/GenBank/DDBJ databases">
        <authorList>
            <person name="de Jong S."/>
            <person name="van den Broek M."/>
            <person name="Merkel A."/>
            <person name="de la Torre Cortes P."/>
            <person name="Kalamorz F."/>
            <person name="Cook G."/>
            <person name="van Loosdrecht M."/>
            <person name="McMillan D."/>
        </authorList>
    </citation>
    <scope>NUCLEOTIDE SEQUENCE</scope>
    <source>
        <strain evidence="2">TA2.A1</strain>
    </source>
</reference>
<name>F5L840_CALTT</name>
<dbReference type="AlphaFoldDB" id="F5L840"/>
<sequence length="64" mass="7474">MLQVGDVVRFRIDGTLGVVIKVHEKDCYVLWEDGFSSLELYDELIKDENWTARQRIDPRHPCAP</sequence>
<keyword evidence="4" id="KW-1185">Reference proteome</keyword>
<dbReference type="OrthoDB" id="2469096at2"/>
<gene>
    <name evidence="1" type="ORF">CathTA2_1990</name>
    <name evidence="2" type="ORF">HUR95_12935</name>
</gene>
<dbReference type="EMBL" id="CP082237">
    <property type="protein sequence ID" value="QZT33195.1"/>
    <property type="molecule type" value="Genomic_DNA"/>
</dbReference>
<proteinExistence type="predicted"/>
<accession>F5L840</accession>